<evidence type="ECO:0000313" key="3">
    <source>
        <dbReference type="EMBL" id="EHN11118.1"/>
    </source>
</evidence>
<keyword evidence="4" id="KW-1185">Reference proteome</keyword>
<evidence type="ECO:0000259" key="2">
    <source>
        <dbReference type="Pfam" id="PF03061"/>
    </source>
</evidence>
<dbReference type="Gene3D" id="3.10.129.10">
    <property type="entry name" value="Hotdog Thioesterase"/>
    <property type="match status" value="1"/>
</dbReference>
<dbReference type="RefSeq" id="WP_007574252.1">
    <property type="nucleotide sequence ID" value="NZ_AGUD01000160.1"/>
</dbReference>
<keyword evidence="1" id="KW-0378">Hydrolase</keyword>
<feature type="domain" description="Thioesterase" evidence="2">
    <location>
        <begin position="55"/>
        <end position="128"/>
    </location>
</feature>
<dbReference type="AlphaFoldDB" id="H0E5C3"/>
<gene>
    <name evidence="3" type="ORF">PAI11_20140</name>
</gene>
<dbReference type="PATRIC" id="fig|1097667.3.peg.1996"/>
<dbReference type="InterPro" id="IPR029069">
    <property type="entry name" value="HotDog_dom_sf"/>
</dbReference>
<name>H0E5C3_9ACTN</name>
<dbReference type="NCBIfam" id="TIGR00369">
    <property type="entry name" value="unchar_dom_1"/>
    <property type="match status" value="1"/>
</dbReference>
<dbReference type="GO" id="GO:0061522">
    <property type="term" value="F:1,4-dihydroxy-2-naphthoyl-CoA thioesterase activity"/>
    <property type="evidence" value="ECO:0007669"/>
    <property type="project" value="TreeGrafter"/>
</dbReference>
<evidence type="ECO:0000313" key="4">
    <source>
        <dbReference type="Proteomes" id="UP000005143"/>
    </source>
</evidence>
<organism evidence="3 4">
    <name type="scientific">Patulibacter medicamentivorans</name>
    <dbReference type="NCBI Taxonomy" id="1097667"/>
    <lineage>
        <taxon>Bacteria</taxon>
        <taxon>Bacillati</taxon>
        <taxon>Actinomycetota</taxon>
        <taxon>Thermoleophilia</taxon>
        <taxon>Solirubrobacterales</taxon>
        <taxon>Patulibacteraceae</taxon>
        <taxon>Patulibacter</taxon>
    </lineage>
</organism>
<dbReference type="Pfam" id="PF03061">
    <property type="entry name" value="4HBT"/>
    <property type="match status" value="1"/>
</dbReference>
<dbReference type="InterPro" id="IPR003736">
    <property type="entry name" value="PAAI_dom"/>
</dbReference>
<dbReference type="CDD" id="cd03443">
    <property type="entry name" value="PaaI_thioesterase"/>
    <property type="match status" value="1"/>
</dbReference>
<accession>H0E5C3</accession>
<dbReference type="GO" id="GO:0005829">
    <property type="term" value="C:cytosol"/>
    <property type="evidence" value="ECO:0007669"/>
    <property type="project" value="TreeGrafter"/>
</dbReference>
<dbReference type="PANTHER" id="PTHR43240">
    <property type="entry name" value="1,4-DIHYDROXY-2-NAPHTHOYL-COA THIOESTERASE 1"/>
    <property type="match status" value="1"/>
</dbReference>
<sequence length="144" mass="14907">MSTSADTPSGRELIAAFLQHSPLSQLLGVEAVELGDDRAVLRLPFRHELTTVGDVVHGGAIGALADTAAVAAAWAFDSPPRKPAGATVSLNVDYLRAASAVDLLATGSVTHRAGRTCFCDVLVRPADEPDGAPVARATAVYRFA</sequence>
<dbReference type="SUPFAM" id="SSF54637">
    <property type="entry name" value="Thioesterase/thiol ester dehydrase-isomerase"/>
    <property type="match status" value="1"/>
</dbReference>
<evidence type="ECO:0000256" key="1">
    <source>
        <dbReference type="ARBA" id="ARBA00022801"/>
    </source>
</evidence>
<dbReference type="InterPro" id="IPR006683">
    <property type="entry name" value="Thioestr_dom"/>
</dbReference>
<reference evidence="3 4" key="1">
    <citation type="journal article" date="2013" name="Biodegradation">
        <title>Quantitative proteomic analysis of ibuprofen-degrading Patulibacter sp. strain I11.</title>
        <authorList>
            <person name="Almeida B."/>
            <person name="Kjeldal H."/>
            <person name="Lolas I."/>
            <person name="Knudsen A.D."/>
            <person name="Carvalho G."/>
            <person name="Nielsen K.L."/>
            <person name="Barreto Crespo M.T."/>
            <person name="Stensballe A."/>
            <person name="Nielsen J.L."/>
        </authorList>
    </citation>
    <scope>NUCLEOTIDE SEQUENCE [LARGE SCALE GENOMIC DNA]</scope>
    <source>
        <strain evidence="3 4">I11</strain>
    </source>
</reference>
<protein>
    <recommendedName>
        <fullName evidence="2">Thioesterase domain-containing protein</fullName>
    </recommendedName>
</protein>
<dbReference type="EMBL" id="AGUD01000160">
    <property type="protein sequence ID" value="EHN11118.1"/>
    <property type="molecule type" value="Genomic_DNA"/>
</dbReference>
<dbReference type="PANTHER" id="PTHR43240:SF8">
    <property type="entry name" value="PHENYLACETIC ACID DEGRADATION-RELATED PROTEIN"/>
    <property type="match status" value="1"/>
</dbReference>
<dbReference type="Proteomes" id="UP000005143">
    <property type="component" value="Unassembled WGS sequence"/>
</dbReference>
<proteinExistence type="predicted"/>
<comment type="caution">
    <text evidence="3">The sequence shown here is derived from an EMBL/GenBank/DDBJ whole genome shotgun (WGS) entry which is preliminary data.</text>
</comment>